<evidence type="ECO:0000256" key="1">
    <source>
        <dbReference type="SAM" id="Phobius"/>
    </source>
</evidence>
<dbReference type="Proteomes" id="UP000471640">
    <property type="component" value="Unassembled WGS sequence"/>
</dbReference>
<comment type="caution">
    <text evidence="2">The sequence shown here is derived from an EMBL/GenBank/DDBJ whole genome shotgun (WGS) entry which is preliminary data.</text>
</comment>
<organism evidence="2 3">
    <name type="scientific">Thiorhodococcus mannitoliphagus</name>
    <dbReference type="NCBI Taxonomy" id="329406"/>
    <lineage>
        <taxon>Bacteria</taxon>
        <taxon>Pseudomonadati</taxon>
        <taxon>Pseudomonadota</taxon>
        <taxon>Gammaproteobacteria</taxon>
        <taxon>Chromatiales</taxon>
        <taxon>Chromatiaceae</taxon>
        <taxon>Thiorhodococcus</taxon>
    </lineage>
</organism>
<accession>A0A6P1E3V6</accession>
<name>A0A6P1E3V6_9GAMM</name>
<keyword evidence="3" id="KW-1185">Reference proteome</keyword>
<feature type="transmembrane region" description="Helical" evidence="1">
    <location>
        <begin position="7"/>
        <end position="26"/>
    </location>
</feature>
<dbReference type="RefSeq" id="WP_164657174.1">
    <property type="nucleotide sequence ID" value="NZ_JAAIJR010000310.1"/>
</dbReference>
<feature type="transmembrane region" description="Helical" evidence="1">
    <location>
        <begin position="103"/>
        <end position="127"/>
    </location>
</feature>
<dbReference type="AlphaFoldDB" id="A0A6P1E3V6"/>
<reference evidence="2 3" key="2">
    <citation type="submission" date="2020-02" db="EMBL/GenBank/DDBJ databases">
        <title>Genome sequences of Thiorhodococcus mannitoliphagus and Thiorhodococcus minor, purple sulfur photosynthetic bacteria in the gammaproteobacterial family, Chromatiaceae.</title>
        <authorList>
            <person name="Aviles F.A."/>
            <person name="Meyer T.E."/>
            <person name="Kyndt J.A."/>
        </authorList>
    </citation>
    <scope>NUCLEOTIDE SEQUENCE [LARGE SCALE GENOMIC DNA]</scope>
    <source>
        <strain evidence="2 3">DSM 18266</strain>
    </source>
</reference>
<keyword evidence="1" id="KW-0472">Membrane</keyword>
<feature type="transmembrane region" description="Helical" evidence="1">
    <location>
        <begin position="71"/>
        <end position="91"/>
    </location>
</feature>
<sequence length="132" mass="14654">MLRSRLLVNLVVGLWYVLQGVLFFVVRPELAYSYGHWLHPLRGDLPGLTAALTLPVLGPEISSAAEGYSPVFWLVWGALLLPPVRLLHWAWTAPNRFALLETTLYWTAAYLLATGSLAVLVVLGLWLPFSTA</sequence>
<gene>
    <name evidence="2" type="ORF">G3480_26455</name>
</gene>
<evidence type="ECO:0000313" key="3">
    <source>
        <dbReference type="Proteomes" id="UP000471640"/>
    </source>
</evidence>
<reference evidence="3" key="1">
    <citation type="journal article" date="2020" name="Microbiol. Resour. Announc.">
        <title>Draft Genome Sequences of Thiorhodococcus mannitoliphagus and Thiorhodococcus minor, Purple Sulfur Photosynthetic Bacteria in the Gammaproteobacterial Family Chromatiaceae.</title>
        <authorList>
            <person name="Aviles F.A."/>
            <person name="Meyer T.E."/>
            <person name="Kyndt J.A."/>
        </authorList>
    </citation>
    <scope>NUCLEOTIDE SEQUENCE [LARGE SCALE GENOMIC DNA]</scope>
    <source>
        <strain evidence="3">DSM 18266</strain>
    </source>
</reference>
<evidence type="ECO:0000313" key="2">
    <source>
        <dbReference type="EMBL" id="NEX23763.1"/>
    </source>
</evidence>
<dbReference type="EMBL" id="JAAIJR010000310">
    <property type="protein sequence ID" value="NEX23763.1"/>
    <property type="molecule type" value="Genomic_DNA"/>
</dbReference>
<protein>
    <submittedName>
        <fullName evidence="2">Uncharacterized protein</fullName>
    </submittedName>
</protein>
<proteinExistence type="predicted"/>
<keyword evidence="1" id="KW-1133">Transmembrane helix</keyword>
<keyword evidence="1" id="KW-0812">Transmembrane</keyword>